<keyword evidence="2" id="KW-0285">Flavoprotein</keyword>
<dbReference type="Pfam" id="PF00743">
    <property type="entry name" value="FMO-like"/>
    <property type="match status" value="1"/>
</dbReference>
<keyword evidence="6" id="KW-1185">Reference proteome</keyword>
<keyword evidence="3" id="KW-0274">FAD</keyword>
<keyword evidence="4" id="KW-0560">Oxidoreductase</keyword>
<evidence type="ECO:0000313" key="6">
    <source>
        <dbReference type="Proteomes" id="UP000250140"/>
    </source>
</evidence>
<dbReference type="GO" id="GO:0050660">
    <property type="term" value="F:flavin adenine dinucleotide binding"/>
    <property type="evidence" value="ECO:0007669"/>
    <property type="project" value="InterPro"/>
</dbReference>
<organism evidence="5 6">
    <name type="scientific">Glonium stellatum</name>
    <dbReference type="NCBI Taxonomy" id="574774"/>
    <lineage>
        <taxon>Eukaryota</taxon>
        <taxon>Fungi</taxon>
        <taxon>Dikarya</taxon>
        <taxon>Ascomycota</taxon>
        <taxon>Pezizomycotina</taxon>
        <taxon>Dothideomycetes</taxon>
        <taxon>Pleosporomycetidae</taxon>
        <taxon>Gloniales</taxon>
        <taxon>Gloniaceae</taxon>
        <taxon>Glonium</taxon>
    </lineage>
</organism>
<dbReference type="InterPro" id="IPR051209">
    <property type="entry name" value="FAD-bind_Monooxygenase_sf"/>
</dbReference>
<dbReference type="GO" id="GO:0004499">
    <property type="term" value="F:N,N-dimethylaniline monooxygenase activity"/>
    <property type="evidence" value="ECO:0007669"/>
    <property type="project" value="InterPro"/>
</dbReference>
<proteinExistence type="inferred from homology"/>
<accession>A0A8E2JZG0</accession>
<dbReference type="InterPro" id="IPR020946">
    <property type="entry name" value="Flavin_mOase-like"/>
</dbReference>
<comment type="similarity">
    <text evidence="1">Belongs to the FAD-binding monooxygenase family.</text>
</comment>
<gene>
    <name evidence="5" type="ORF">AOQ84DRAFT_384019</name>
</gene>
<evidence type="ECO:0000256" key="3">
    <source>
        <dbReference type="ARBA" id="ARBA00022827"/>
    </source>
</evidence>
<sequence length="579" mass="65250">MSFDTEVLIIGAGMSGLGLAVQLIRKFGVDSFEIIEKSNDVGGTWLANTYPGCGCDVASHFYSYSFALNPDWSRKYSMRPEIQKYFRSIAEQYNIMPHIKFHSTVEKATWEEATATWIVTIKDQKTKQSRTHKCKILVSAVGALSVPKECQTPGASNFQGSLFHSAKWDHSFNWKNKDVVVLGNGCSATQFVPIISGGPNAAKQVTQFSRQAHYLAERQNPYYSSAFKMVMRYVPFAMRLYRAKLYWEMERDFPGFVIEGGKVIREDLVKTNEEYVKQMAPKKYWDALIPKTEIGCKRKVLDTDYLSCLHRPNVELVPNDPVEEITKDGVRTKSGRDVHADAIVLAIGFETQQMLFPMEIRGKKGISLNDHWNSTSQGVAQAYFGTCVPGFPNFFIMMGPNTVTGHLSVIYTVECQINFTLRLIAPILRTLPLYRSRSILPSLSLFSPSPSFVEVKPEAAHADSAWTQREAKKLVWSSGCVNWAIDPKTGMNNMMYPDWQFWFWWRSIFLKKQDFVYKDAKSGKKVKVGGSTLGWISQTAALGLLVGGGLVAAGFIDRNVVEEAAENMLEQARQLVGWK</sequence>
<keyword evidence="5" id="KW-0503">Monooxygenase</keyword>
<evidence type="ECO:0000313" key="5">
    <source>
        <dbReference type="EMBL" id="OCL15434.1"/>
    </source>
</evidence>
<evidence type="ECO:0000256" key="2">
    <source>
        <dbReference type="ARBA" id="ARBA00022630"/>
    </source>
</evidence>
<dbReference type="Gene3D" id="3.50.50.60">
    <property type="entry name" value="FAD/NAD(P)-binding domain"/>
    <property type="match status" value="2"/>
</dbReference>
<dbReference type="InterPro" id="IPR036188">
    <property type="entry name" value="FAD/NAD-bd_sf"/>
</dbReference>
<evidence type="ECO:0000256" key="1">
    <source>
        <dbReference type="ARBA" id="ARBA00010139"/>
    </source>
</evidence>
<dbReference type="GO" id="GO:0050661">
    <property type="term" value="F:NADP binding"/>
    <property type="evidence" value="ECO:0007669"/>
    <property type="project" value="InterPro"/>
</dbReference>
<dbReference type="SUPFAM" id="SSF51905">
    <property type="entry name" value="FAD/NAD(P)-binding domain"/>
    <property type="match status" value="1"/>
</dbReference>
<dbReference type="EMBL" id="KV748448">
    <property type="protein sequence ID" value="OCL15434.1"/>
    <property type="molecule type" value="Genomic_DNA"/>
</dbReference>
<dbReference type="PANTHER" id="PTHR42877">
    <property type="entry name" value="L-ORNITHINE N(5)-MONOOXYGENASE-RELATED"/>
    <property type="match status" value="1"/>
</dbReference>
<name>A0A8E2JZG0_9PEZI</name>
<evidence type="ECO:0000256" key="4">
    <source>
        <dbReference type="ARBA" id="ARBA00023002"/>
    </source>
</evidence>
<dbReference type="OrthoDB" id="74360at2759"/>
<dbReference type="PANTHER" id="PTHR42877:SF5">
    <property type="entry name" value="L-ORNITHINE N(5)-MONOOXYGENASE-RELATED"/>
    <property type="match status" value="1"/>
</dbReference>
<protein>
    <submittedName>
        <fullName evidence="5">Cyclohexanone 1,2-monooxygenase</fullName>
    </submittedName>
</protein>
<reference evidence="5 6" key="1">
    <citation type="journal article" date="2016" name="Nat. Commun.">
        <title>Ectomycorrhizal ecology is imprinted in the genome of the dominant symbiotic fungus Cenococcum geophilum.</title>
        <authorList>
            <consortium name="DOE Joint Genome Institute"/>
            <person name="Peter M."/>
            <person name="Kohler A."/>
            <person name="Ohm R.A."/>
            <person name="Kuo A."/>
            <person name="Krutzmann J."/>
            <person name="Morin E."/>
            <person name="Arend M."/>
            <person name="Barry K.W."/>
            <person name="Binder M."/>
            <person name="Choi C."/>
            <person name="Clum A."/>
            <person name="Copeland A."/>
            <person name="Grisel N."/>
            <person name="Haridas S."/>
            <person name="Kipfer T."/>
            <person name="LaButti K."/>
            <person name="Lindquist E."/>
            <person name="Lipzen A."/>
            <person name="Maire R."/>
            <person name="Meier B."/>
            <person name="Mihaltcheva S."/>
            <person name="Molinier V."/>
            <person name="Murat C."/>
            <person name="Poggeler S."/>
            <person name="Quandt C.A."/>
            <person name="Sperisen C."/>
            <person name="Tritt A."/>
            <person name="Tisserant E."/>
            <person name="Crous P.W."/>
            <person name="Henrissat B."/>
            <person name="Nehls U."/>
            <person name="Egli S."/>
            <person name="Spatafora J.W."/>
            <person name="Grigoriev I.V."/>
            <person name="Martin F.M."/>
        </authorList>
    </citation>
    <scope>NUCLEOTIDE SEQUENCE [LARGE SCALE GENOMIC DNA]</scope>
    <source>
        <strain evidence="5 6">CBS 207.34</strain>
    </source>
</reference>
<dbReference type="AlphaFoldDB" id="A0A8E2JZG0"/>
<dbReference type="Proteomes" id="UP000250140">
    <property type="component" value="Unassembled WGS sequence"/>
</dbReference>